<reference evidence="7" key="2">
    <citation type="journal article" date="2016" name="Sci. Rep.">
        <title>Dictyocaulus viviparus genome, variome and transcriptome elucidate lungworm biology and support future intervention.</title>
        <authorList>
            <person name="McNulty S.N."/>
            <person name="Strube C."/>
            <person name="Rosa B.A."/>
            <person name="Martin J.C."/>
            <person name="Tyagi R."/>
            <person name="Choi Y.J."/>
            <person name="Wang Q."/>
            <person name="Hallsworth Pepin K."/>
            <person name="Zhang X."/>
            <person name="Ozersky P."/>
            <person name="Wilson R.K."/>
            <person name="Sternberg P.W."/>
            <person name="Gasser R.B."/>
            <person name="Mitreva M."/>
        </authorList>
    </citation>
    <scope>NUCLEOTIDE SEQUENCE [LARGE SCALE GENOMIC DNA]</scope>
    <source>
        <strain evidence="7">HannoverDv2000</strain>
    </source>
</reference>
<evidence type="ECO:0000256" key="4">
    <source>
        <dbReference type="ARBA" id="ARBA00023136"/>
    </source>
</evidence>
<dbReference type="InterPro" id="IPR036259">
    <property type="entry name" value="MFS_trans_sf"/>
</dbReference>
<keyword evidence="4 5" id="KW-0472">Membrane</keyword>
<dbReference type="Gene3D" id="1.20.1250.20">
    <property type="entry name" value="MFS general substrate transporter like domains"/>
    <property type="match status" value="1"/>
</dbReference>
<dbReference type="Proteomes" id="UP000053766">
    <property type="component" value="Unassembled WGS sequence"/>
</dbReference>
<dbReference type="SUPFAM" id="SSF103473">
    <property type="entry name" value="MFS general substrate transporter"/>
    <property type="match status" value="1"/>
</dbReference>
<name>A0A0D8XZ49_DICVI</name>
<dbReference type="Pfam" id="PF07690">
    <property type="entry name" value="MFS_1"/>
    <property type="match status" value="1"/>
</dbReference>
<accession>A0A0D8XZ49</accession>
<feature type="transmembrane region" description="Helical" evidence="5">
    <location>
        <begin position="115"/>
        <end position="136"/>
    </location>
</feature>
<protein>
    <recommendedName>
        <fullName evidence="8">Major facilitator superfamily (MFS) profile domain-containing protein</fullName>
    </recommendedName>
</protein>
<feature type="transmembrane region" description="Helical" evidence="5">
    <location>
        <begin position="34"/>
        <end position="50"/>
    </location>
</feature>
<dbReference type="AlphaFoldDB" id="A0A0D8XZ49"/>
<dbReference type="STRING" id="29172.A0A0D8XZ49"/>
<proteinExistence type="predicted"/>
<reference evidence="6 7" key="1">
    <citation type="submission" date="2013-11" db="EMBL/GenBank/DDBJ databases">
        <title>Draft genome of the bovine lungworm Dictyocaulus viviparus.</title>
        <authorList>
            <person name="Mitreva M."/>
        </authorList>
    </citation>
    <scope>NUCLEOTIDE SEQUENCE [LARGE SCALE GENOMIC DNA]</scope>
    <source>
        <strain evidence="6 7">HannoverDv2000</strain>
    </source>
</reference>
<dbReference type="GO" id="GO:0022857">
    <property type="term" value="F:transmembrane transporter activity"/>
    <property type="evidence" value="ECO:0007669"/>
    <property type="project" value="InterPro"/>
</dbReference>
<dbReference type="InterPro" id="IPR011701">
    <property type="entry name" value="MFS"/>
</dbReference>
<evidence type="ECO:0000256" key="2">
    <source>
        <dbReference type="ARBA" id="ARBA00022692"/>
    </source>
</evidence>
<keyword evidence="7" id="KW-1185">Reference proteome</keyword>
<dbReference type="GO" id="GO:0005789">
    <property type="term" value="C:endoplasmic reticulum membrane"/>
    <property type="evidence" value="ECO:0007669"/>
    <property type="project" value="TreeGrafter"/>
</dbReference>
<comment type="subcellular location">
    <subcellularLocation>
        <location evidence="1">Membrane</location>
        <topology evidence="1">Multi-pass membrane protein</topology>
    </subcellularLocation>
</comment>
<dbReference type="PANTHER" id="PTHR43184">
    <property type="entry name" value="MAJOR FACILITATOR SUPERFAMILY TRANSPORTER 16, ISOFORM B"/>
    <property type="match status" value="1"/>
</dbReference>
<dbReference type="EMBL" id="KN716245">
    <property type="protein sequence ID" value="KJH49137.1"/>
    <property type="molecule type" value="Genomic_DNA"/>
</dbReference>
<sequence length="203" mass="23164">MGRAGLIVRFLRLFIIVAVDTKPSVLTMLFNKKAVVFVITYISYGLYHVARKNLSGVKESIMDTWEDNTTHVPLFISHVDAEEFLGFLDATFMLAYTIGLFFWGWLGDRANPKHVIVIGMIGSAIMLISFGCLPKWLHFLNIAYYMIIYFLFGFMQGCGWPSEVAIMISLQRVVENISYLGGIHFDCLSKPNVTRKLESFHEF</sequence>
<dbReference type="PANTHER" id="PTHR43184:SF2">
    <property type="entry name" value="MAJOR FACILITATOR SUPERFAMILY (MFS) PROFILE DOMAIN-CONTAINING PROTEIN"/>
    <property type="match status" value="1"/>
</dbReference>
<keyword evidence="2 5" id="KW-0812">Transmembrane</keyword>
<feature type="transmembrane region" description="Helical" evidence="5">
    <location>
        <begin position="84"/>
        <end position="103"/>
    </location>
</feature>
<evidence type="ECO:0000256" key="5">
    <source>
        <dbReference type="SAM" id="Phobius"/>
    </source>
</evidence>
<evidence type="ECO:0000313" key="6">
    <source>
        <dbReference type="EMBL" id="KJH49137.1"/>
    </source>
</evidence>
<evidence type="ECO:0000256" key="1">
    <source>
        <dbReference type="ARBA" id="ARBA00004141"/>
    </source>
</evidence>
<feature type="transmembrane region" description="Helical" evidence="5">
    <location>
        <begin position="142"/>
        <end position="162"/>
    </location>
</feature>
<gene>
    <name evidence="6" type="ORF">DICVIV_04767</name>
</gene>
<evidence type="ECO:0008006" key="8">
    <source>
        <dbReference type="Google" id="ProtNLM"/>
    </source>
</evidence>
<keyword evidence="3 5" id="KW-1133">Transmembrane helix</keyword>
<evidence type="ECO:0000313" key="7">
    <source>
        <dbReference type="Proteomes" id="UP000053766"/>
    </source>
</evidence>
<dbReference type="OrthoDB" id="3639251at2759"/>
<organism evidence="6 7">
    <name type="scientific">Dictyocaulus viviparus</name>
    <name type="common">Bovine lungworm</name>
    <dbReference type="NCBI Taxonomy" id="29172"/>
    <lineage>
        <taxon>Eukaryota</taxon>
        <taxon>Metazoa</taxon>
        <taxon>Ecdysozoa</taxon>
        <taxon>Nematoda</taxon>
        <taxon>Chromadorea</taxon>
        <taxon>Rhabditida</taxon>
        <taxon>Rhabditina</taxon>
        <taxon>Rhabditomorpha</taxon>
        <taxon>Strongyloidea</taxon>
        <taxon>Metastrongylidae</taxon>
        <taxon>Dictyocaulus</taxon>
    </lineage>
</organism>
<evidence type="ECO:0000256" key="3">
    <source>
        <dbReference type="ARBA" id="ARBA00022989"/>
    </source>
</evidence>